<reference evidence="3" key="1">
    <citation type="submission" date="2016-06" db="UniProtKB">
        <authorList>
            <consortium name="WormBaseParasite"/>
        </authorList>
    </citation>
    <scope>IDENTIFICATION</scope>
</reference>
<dbReference type="EMBL" id="UYWY01019718">
    <property type="protein sequence ID" value="VDM38928.1"/>
    <property type="molecule type" value="Genomic_DNA"/>
</dbReference>
<protein>
    <submittedName>
        <fullName evidence="3">OMP_b-brl_2 domain-containing protein</fullName>
    </submittedName>
</protein>
<reference evidence="1 2" key="2">
    <citation type="submission" date="2018-11" db="EMBL/GenBank/DDBJ databases">
        <authorList>
            <consortium name="Pathogen Informatics"/>
        </authorList>
    </citation>
    <scope>NUCLEOTIDE SEQUENCE [LARGE SCALE GENOMIC DNA]</scope>
</reference>
<proteinExistence type="predicted"/>
<dbReference type="AlphaFoldDB" id="A0A183UGI7"/>
<gene>
    <name evidence="1" type="ORF">TCNE_LOCUS7607</name>
</gene>
<evidence type="ECO:0000313" key="3">
    <source>
        <dbReference type="WBParaSite" id="TCNE_0000760701-mRNA-1"/>
    </source>
</evidence>
<evidence type="ECO:0000313" key="1">
    <source>
        <dbReference type="EMBL" id="VDM38928.1"/>
    </source>
</evidence>
<accession>A0A183UGI7</accession>
<organism evidence="2 3">
    <name type="scientific">Toxocara canis</name>
    <name type="common">Canine roundworm</name>
    <dbReference type="NCBI Taxonomy" id="6265"/>
    <lineage>
        <taxon>Eukaryota</taxon>
        <taxon>Metazoa</taxon>
        <taxon>Ecdysozoa</taxon>
        <taxon>Nematoda</taxon>
        <taxon>Chromadorea</taxon>
        <taxon>Rhabditida</taxon>
        <taxon>Spirurina</taxon>
        <taxon>Ascaridomorpha</taxon>
        <taxon>Ascaridoidea</taxon>
        <taxon>Toxocaridae</taxon>
        <taxon>Toxocara</taxon>
    </lineage>
</organism>
<keyword evidence="2" id="KW-1185">Reference proteome</keyword>
<dbReference type="WBParaSite" id="TCNE_0000760701-mRNA-1">
    <property type="protein sequence ID" value="TCNE_0000760701-mRNA-1"/>
    <property type="gene ID" value="TCNE_0000760701"/>
</dbReference>
<name>A0A183UGI7_TOXCA</name>
<sequence length="90" mass="10495">MPLSEYASASYMIFLPSVERQKMLKSVTLYKADEPNDNVCHAYSMNQSYLGLEFGQQWRLPFAVRLDVHQGFRYTNFSFFSYTLAISSYP</sequence>
<dbReference type="Proteomes" id="UP000050794">
    <property type="component" value="Unassembled WGS sequence"/>
</dbReference>
<evidence type="ECO:0000313" key="2">
    <source>
        <dbReference type="Proteomes" id="UP000050794"/>
    </source>
</evidence>